<comment type="similarity">
    <text evidence="1">Belongs to the beta type-B retroviral polymerase family. HERV class-II K(HML-2) pol subfamily.</text>
</comment>
<dbReference type="PROSITE" id="PS50878">
    <property type="entry name" value="RT_POL"/>
    <property type="match status" value="1"/>
</dbReference>
<evidence type="ECO:0000313" key="7">
    <source>
        <dbReference type="Ensembl" id="ENSHHUP00000016079.1"/>
    </source>
</evidence>
<dbReference type="GO" id="GO:0015074">
    <property type="term" value="P:DNA integration"/>
    <property type="evidence" value="ECO:0007669"/>
    <property type="project" value="InterPro"/>
</dbReference>
<dbReference type="GeneTree" id="ENSGT01040000240511"/>
<dbReference type="Pfam" id="PF00078">
    <property type="entry name" value="RVT_1"/>
    <property type="match status" value="1"/>
</dbReference>
<dbReference type="PANTHER" id="PTHR37984">
    <property type="entry name" value="PROTEIN CBG26694"/>
    <property type="match status" value="1"/>
</dbReference>
<dbReference type="Pfam" id="PF17919">
    <property type="entry name" value="RT_RNaseH_2"/>
    <property type="match status" value="1"/>
</dbReference>
<dbReference type="InterPro" id="IPR000477">
    <property type="entry name" value="RT_dom"/>
</dbReference>
<reference evidence="8" key="1">
    <citation type="submission" date="2018-06" db="EMBL/GenBank/DDBJ databases">
        <title>Genome assembly of Danube salmon.</title>
        <authorList>
            <person name="Macqueen D.J."/>
            <person name="Gundappa M.K."/>
        </authorList>
    </citation>
    <scope>NUCLEOTIDE SEQUENCE [LARGE SCALE GENOMIC DNA]</scope>
</reference>
<dbReference type="InterPro" id="IPR043502">
    <property type="entry name" value="DNA/RNA_pol_sf"/>
</dbReference>
<dbReference type="PANTHER" id="PTHR37984:SF5">
    <property type="entry name" value="PROTEIN NYNRIN-LIKE"/>
    <property type="match status" value="1"/>
</dbReference>
<accession>A0A4W5KY20</accession>
<dbReference type="CDD" id="cd01647">
    <property type="entry name" value="RT_LTR"/>
    <property type="match status" value="1"/>
</dbReference>
<evidence type="ECO:0000259" key="6">
    <source>
        <dbReference type="PROSITE" id="PS50994"/>
    </source>
</evidence>
<dbReference type="Proteomes" id="UP000314982">
    <property type="component" value="Unassembled WGS sequence"/>
</dbReference>
<dbReference type="Pfam" id="PF17921">
    <property type="entry name" value="Integrase_H2C2"/>
    <property type="match status" value="1"/>
</dbReference>
<protein>
    <recommendedName>
        <fullName evidence="4">Gypsy retrotransposon integrase-like protein 1</fullName>
        <ecNumber evidence="2">3.1.26.4</ecNumber>
    </recommendedName>
</protein>
<keyword evidence="3" id="KW-0511">Multifunctional enzyme</keyword>
<dbReference type="Pfam" id="PF00665">
    <property type="entry name" value="rve"/>
    <property type="match status" value="1"/>
</dbReference>
<dbReference type="FunFam" id="3.30.70.270:FF:000020">
    <property type="entry name" value="Transposon Tf2-6 polyprotein-like Protein"/>
    <property type="match status" value="1"/>
</dbReference>
<dbReference type="Gene3D" id="3.30.70.270">
    <property type="match status" value="2"/>
</dbReference>
<dbReference type="GO" id="GO:0003676">
    <property type="term" value="F:nucleic acid binding"/>
    <property type="evidence" value="ECO:0007669"/>
    <property type="project" value="InterPro"/>
</dbReference>
<dbReference type="Gene3D" id="3.10.10.10">
    <property type="entry name" value="HIV Type 1 Reverse Transcriptase, subunit A, domain 1"/>
    <property type="match status" value="1"/>
</dbReference>
<dbReference type="STRING" id="62062.ENSHHUP00000016079"/>
<evidence type="ECO:0000256" key="4">
    <source>
        <dbReference type="ARBA" id="ARBA00039658"/>
    </source>
</evidence>
<evidence type="ECO:0000259" key="5">
    <source>
        <dbReference type="PROSITE" id="PS50878"/>
    </source>
</evidence>
<proteinExistence type="inferred from homology"/>
<dbReference type="FunFam" id="1.10.340.70:FF:000001">
    <property type="entry name" value="Retrovirus-related Pol polyprotein from transposon gypsy-like Protein"/>
    <property type="match status" value="1"/>
</dbReference>
<dbReference type="AlphaFoldDB" id="A0A4W5KY20"/>
<evidence type="ECO:0000256" key="3">
    <source>
        <dbReference type="ARBA" id="ARBA00023268"/>
    </source>
</evidence>
<dbReference type="Ensembl" id="ENSHHUT00000016643.1">
    <property type="protein sequence ID" value="ENSHHUP00000016079.1"/>
    <property type="gene ID" value="ENSHHUG00000010000.1"/>
</dbReference>
<dbReference type="CDD" id="cd09274">
    <property type="entry name" value="RNase_HI_RT_Ty3"/>
    <property type="match status" value="1"/>
</dbReference>
<sequence length="692" mass="79376">MNHYIEEELSKGFIRTSTSPAASGFFFVKKKDGGLRPCIDYRGLNDITVKFRYPLLLVPAALEQLRKAKYFSKLDLRSAYNLIRIRDGDEWKTAFSTSTGHYEYLVMPFGLSNSPSVFQSFINDVFRDMLNRWVIVYIDDILVYSNTYEEHVQHVRTVLQRLIDHQLYAKAEKCEFHQTSTSFLGYIINQEGVAMDEKKVKAVLDWPLPVTLKELQRFLGFANFYRRFIRNFSSVASPLTSMTKRNAPHLTWSTTAQEAFAELKSRFTSAPILHHPNPELPFTVEVDASNTGIGAILSQRHGSPLKLYPCAYYSRKLSPAEQNYDVGNRELLAMKAAMEEWRHWLEGSKHPFVILTDHKNLEYLRSAKRLNPRQARWALFFTRFDFTVTYRPGSKNTKADALSRQHDGVVPTESKETLLPESLIVAPIQWDIMTELTQANSQKTPPPECPPNKTFVPRDLCQKVLQQVHSVLSSGHPGIAATVHLLQNSFWWPTLRADTIKFINECTTCNTSKHLRQLPSGLLQPLPVPHRPWSHLAIDFITDLPKSNGNTTILTVIDRFSKACRLIPLPKLPTALETAELMCNLVFRFYGLPEDIVSDRGPQFTSRVWSAFFQQLNINISLTSGYHPQSNGQTERLNQEITRFLRSYCHQNQADWSRFLMWAEYAQNSLQKPSTGLTPFQCVMGFQPPLFP</sequence>
<dbReference type="SUPFAM" id="SSF53098">
    <property type="entry name" value="Ribonuclease H-like"/>
    <property type="match status" value="1"/>
</dbReference>
<dbReference type="InterPro" id="IPR036397">
    <property type="entry name" value="RNaseH_sf"/>
</dbReference>
<reference evidence="7" key="2">
    <citation type="submission" date="2025-08" db="UniProtKB">
        <authorList>
            <consortium name="Ensembl"/>
        </authorList>
    </citation>
    <scope>IDENTIFICATION</scope>
</reference>
<feature type="domain" description="Integrase catalytic" evidence="6">
    <location>
        <begin position="528"/>
        <end position="687"/>
    </location>
</feature>
<dbReference type="Gene3D" id="3.30.420.10">
    <property type="entry name" value="Ribonuclease H-like superfamily/Ribonuclease H"/>
    <property type="match status" value="1"/>
</dbReference>
<reference evidence="7" key="3">
    <citation type="submission" date="2025-09" db="UniProtKB">
        <authorList>
            <consortium name="Ensembl"/>
        </authorList>
    </citation>
    <scope>IDENTIFICATION</scope>
</reference>
<dbReference type="InterPro" id="IPR043128">
    <property type="entry name" value="Rev_trsase/Diguanyl_cyclase"/>
</dbReference>
<dbReference type="PROSITE" id="PS50994">
    <property type="entry name" value="INTEGRASE"/>
    <property type="match status" value="1"/>
</dbReference>
<evidence type="ECO:0000256" key="2">
    <source>
        <dbReference type="ARBA" id="ARBA00012180"/>
    </source>
</evidence>
<name>A0A4W5KY20_9TELE</name>
<keyword evidence="8" id="KW-1185">Reference proteome</keyword>
<feature type="domain" description="Reverse transcriptase" evidence="5">
    <location>
        <begin position="9"/>
        <end position="188"/>
    </location>
</feature>
<evidence type="ECO:0000313" key="8">
    <source>
        <dbReference type="Proteomes" id="UP000314982"/>
    </source>
</evidence>
<dbReference type="GO" id="GO:0004523">
    <property type="term" value="F:RNA-DNA hybrid ribonuclease activity"/>
    <property type="evidence" value="ECO:0007669"/>
    <property type="project" value="UniProtKB-EC"/>
</dbReference>
<dbReference type="InterPro" id="IPR041577">
    <property type="entry name" value="RT_RNaseH_2"/>
</dbReference>
<dbReference type="EC" id="3.1.26.4" evidence="2"/>
<evidence type="ECO:0000256" key="1">
    <source>
        <dbReference type="ARBA" id="ARBA00010879"/>
    </source>
</evidence>
<dbReference type="InterPro" id="IPR050951">
    <property type="entry name" value="Retrovirus_Pol_polyprotein"/>
</dbReference>
<dbReference type="InterPro" id="IPR012337">
    <property type="entry name" value="RNaseH-like_sf"/>
</dbReference>
<dbReference type="FunFam" id="3.30.420.10:FF:000032">
    <property type="entry name" value="Retrovirus-related Pol polyprotein from transposon 297-like Protein"/>
    <property type="match status" value="1"/>
</dbReference>
<dbReference type="SUPFAM" id="SSF56672">
    <property type="entry name" value="DNA/RNA polymerases"/>
    <property type="match status" value="1"/>
</dbReference>
<organism evidence="7 8">
    <name type="scientific">Hucho hucho</name>
    <name type="common">huchen</name>
    <dbReference type="NCBI Taxonomy" id="62062"/>
    <lineage>
        <taxon>Eukaryota</taxon>
        <taxon>Metazoa</taxon>
        <taxon>Chordata</taxon>
        <taxon>Craniata</taxon>
        <taxon>Vertebrata</taxon>
        <taxon>Euteleostomi</taxon>
        <taxon>Actinopterygii</taxon>
        <taxon>Neopterygii</taxon>
        <taxon>Teleostei</taxon>
        <taxon>Protacanthopterygii</taxon>
        <taxon>Salmoniformes</taxon>
        <taxon>Salmonidae</taxon>
        <taxon>Salmoninae</taxon>
        <taxon>Hucho</taxon>
    </lineage>
</organism>
<dbReference type="InterPro" id="IPR001584">
    <property type="entry name" value="Integrase_cat-core"/>
</dbReference>
<dbReference type="InterPro" id="IPR041588">
    <property type="entry name" value="Integrase_H2C2"/>
</dbReference>
<dbReference type="Gene3D" id="1.10.340.70">
    <property type="match status" value="1"/>
</dbReference>